<name>A0A6G4U2U2_9ACTN</name>
<keyword evidence="1" id="KW-0596">Phosphopantetheine</keyword>
<evidence type="ECO:0000256" key="2">
    <source>
        <dbReference type="ARBA" id="ARBA00022553"/>
    </source>
</evidence>
<gene>
    <name evidence="4" type="ORF">G5C51_16805</name>
</gene>
<dbReference type="InterPro" id="IPR009081">
    <property type="entry name" value="PP-bd_ACP"/>
</dbReference>
<dbReference type="GO" id="GO:0017000">
    <property type="term" value="P:antibiotic biosynthetic process"/>
    <property type="evidence" value="ECO:0007669"/>
    <property type="project" value="UniProtKB-ARBA"/>
</dbReference>
<dbReference type="EMBL" id="JAAKZV010000065">
    <property type="protein sequence ID" value="NGN65551.1"/>
    <property type="molecule type" value="Genomic_DNA"/>
</dbReference>
<dbReference type="Proteomes" id="UP000481583">
    <property type="component" value="Unassembled WGS sequence"/>
</dbReference>
<proteinExistence type="predicted"/>
<reference evidence="4 5" key="1">
    <citation type="submission" date="2020-02" db="EMBL/GenBank/DDBJ databases">
        <title>Whole-genome analyses of novel actinobacteria.</title>
        <authorList>
            <person name="Sahin N."/>
        </authorList>
    </citation>
    <scope>NUCLEOTIDE SEQUENCE [LARGE SCALE GENOMIC DNA]</scope>
    <source>
        <strain evidence="4 5">A7024</strain>
    </source>
</reference>
<dbReference type="Gene3D" id="1.10.1200.10">
    <property type="entry name" value="ACP-like"/>
    <property type="match status" value="1"/>
</dbReference>
<feature type="domain" description="Carrier" evidence="3">
    <location>
        <begin position="1"/>
        <end position="67"/>
    </location>
</feature>
<dbReference type="PROSITE" id="PS50075">
    <property type="entry name" value="CARRIER"/>
    <property type="match status" value="1"/>
</dbReference>
<keyword evidence="5" id="KW-1185">Reference proteome</keyword>
<dbReference type="InterPro" id="IPR036736">
    <property type="entry name" value="ACP-like_sf"/>
</dbReference>
<keyword evidence="2" id="KW-0597">Phosphoprotein</keyword>
<evidence type="ECO:0000259" key="3">
    <source>
        <dbReference type="PROSITE" id="PS50075"/>
    </source>
</evidence>
<dbReference type="InterPro" id="IPR020806">
    <property type="entry name" value="PKS_PP-bd"/>
</dbReference>
<dbReference type="RefSeq" id="WP_165238077.1">
    <property type="nucleotide sequence ID" value="NZ_JAAKZV010000065.1"/>
</dbReference>
<comment type="caution">
    <text evidence="4">The sequence shown here is derived from an EMBL/GenBank/DDBJ whole genome shotgun (WGS) entry which is preliminary data.</text>
</comment>
<evidence type="ECO:0000313" key="5">
    <source>
        <dbReference type="Proteomes" id="UP000481583"/>
    </source>
</evidence>
<dbReference type="SMART" id="SM00823">
    <property type="entry name" value="PKS_PP"/>
    <property type="match status" value="1"/>
</dbReference>
<dbReference type="Pfam" id="PF00550">
    <property type="entry name" value="PP-binding"/>
    <property type="match status" value="1"/>
</dbReference>
<dbReference type="AlphaFoldDB" id="A0A6G4U2U2"/>
<dbReference type="SUPFAM" id="SSF47336">
    <property type="entry name" value="ACP-like"/>
    <property type="match status" value="1"/>
</dbReference>
<sequence>MIEDIVSAVVGRPVAAEDNFYDLGGTSLQAIRICTRIRKEAGVRISPEALFNSENIGEFAAAVAELRHAS</sequence>
<evidence type="ECO:0000256" key="1">
    <source>
        <dbReference type="ARBA" id="ARBA00022450"/>
    </source>
</evidence>
<organism evidence="4 5">
    <name type="scientific">Streptomyces coryli</name>
    <dbReference type="NCBI Taxonomy" id="1128680"/>
    <lineage>
        <taxon>Bacteria</taxon>
        <taxon>Bacillati</taxon>
        <taxon>Actinomycetota</taxon>
        <taxon>Actinomycetes</taxon>
        <taxon>Kitasatosporales</taxon>
        <taxon>Streptomycetaceae</taxon>
        <taxon>Streptomyces</taxon>
    </lineage>
</organism>
<accession>A0A6G4U2U2</accession>
<dbReference type="GO" id="GO:0031177">
    <property type="term" value="F:phosphopantetheine binding"/>
    <property type="evidence" value="ECO:0007669"/>
    <property type="project" value="InterPro"/>
</dbReference>
<evidence type="ECO:0000313" key="4">
    <source>
        <dbReference type="EMBL" id="NGN65551.1"/>
    </source>
</evidence>
<protein>
    <submittedName>
        <fullName evidence="4">Acyl carrier protein</fullName>
    </submittedName>
</protein>